<keyword evidence="3" id="KW-0210">Decarboxylase</keyword>
<evidence type="ECO:0000256" key="8">
    <source>
        <dbReference type="SAM" id="MobiDB-lite"/>
    </source>
</evidence>
<feature type="region of interest" description="Disordered" evidence="8">
    <location>
        <begin position="336"/>
        <end position="357"/>
    </location>
</feature>
<gene>
    <name evidence="9" type="ORF">C7M84_016949</name>
</gene>
<comment type="similarity">
    <text evidence="2 7">Belongs to the group II decarboxylase family.</text>
</comment>
<protein>
    <submittedName>
        <fullName evidence="9">Cysteine sulfinic acid decarboxylase</fullName>
    </submittedName>
</protein>
<organism evidence="9 10">
    <name type="scientific">Penaeus vannamei</name>
    <name type="common">Whiteleg shrimp</name>
    <name type="synonym">Litopenaeus vannamei</name>
    <dbReference type="NCBI Taxonomy" id="6689"/>
    <lineage>
        <taxon>Eukaryota</taxon>
        <taxon>Metazoa</taxon>
        <taxon>Ecdysozoa</taxon>
        <taxon>Arthropoda</taxon>
        <taxon>Crustacea</taxon>
        <taxon>Multicrustacea</taxon>
        <taxon>Malacostraca</taxon>
        <taxon>Eumalacostraca</taxon>
        <taxon>Eucarida</taxon>
        <taxon>Decapoda</taxon>
        <taxon>Dendrobranchiata</taxon>
        <taxon>Penaeoidea</taxon>
        <taxon>Penaeidae</taxon>
        <taxon>Penaeus</taxon>
    </lineage>
</organism>
<feature type="modified residue" description="N6-(pyridoxal phosphate)lysine" evidence="6">
    <location>
        <position position="374"/>
    </location>
</feature>
<evidence type="ECO:0000256" key="7">
    <source>
        <dbReference type="RuleBase" id="RU000382"/>
    </source>
</evidence>
<evidence type="ECO:0000256" key="6">
    <source>
        <dbReference type="PIRSR" id="PIRSR602129-50"/>
    </source>
</evidence>
<dbReference type="STRING" id="6689.A0A423SLF4"/>
<keyword evidence="10" id="KW-1185">Reference proteome</keyword>
<evidence type="ECO:0000256" key="3">
    <source>
        <dbReference type="ARBA" id="ARBA00022793"/>
    </source>
</evidence>
<dbReference type="AlphaFoldDB" id="A0A423SLF4"/>
<accession>A0A423SLF4</accession>
<sequence>MQLHFLSTPRKKAPLPLPAAASCVHGAAVSRRGAAVCSLLRREWKASSSGAVVETCPSCGSVCAAAAAMSSQDENGLGAPCDWRSGPDIRHHSVFLKETLQLLVENAVFQATDRNNKVVEWVEPEDLKKQLDLRLGDEGITHATLLRYLRGVIRYSVKTGHPYFINQLFSSLDVYGLVGQWVTDALNPSVYTYEVAPVFTIMENEVLANMASIVGYSQHDGLFAPGGSMANMYGMLLARHRRFPEVKRSGVGGLGRLVAFTSVDAHYSNTKSAMTLGLGSDNLVLVNVDEEGRMDVDHLKECIARTKQDGAIPFLVTATAGRHNRPRAYDPLDAIADGQRRDVATPTPGEDPSVPQAKATNIHRSDSVTWNPHKLLAAPQQCSVFLTRHLGLLTQCNSASAPYLFQKDKFYDTKYDVGDKHLQCGRRADGTKGLERHIDHLFEMTKFFTDTIRDREGFRLVLEPQCTNVCFWYERLAAGKRAHEQYPQLLNSVAPRIKERMVKTGTMMITYQPLHSRPNFFRLVLQNSQVNAEDMKYFANQFEVLGRDL</sequence>
<dbReference type="Pfam" id="PF00282">
    <property type="entry name" value="Pyridoxal_deC"/>
    <property type="match status" value="2"/>
</dbReference>
<evidence type="ECO:0000256" key="5">
    <source>
        <dbReference type="ARBA" id="ARBA00023239"/>
    </source>
</evidence>
<dbReference type="OrthoDB" id="392571at2759"/>
<dbReference type="Gene3D" id="3.90.1150.170">
    <property type="match status" value="2"/>
</dbReference>
<name>A0A423SLF4_PENVA</name>
<keyword evidence="4 6" id="KW-0663">Pyridoxal phosphate</keyword>
<proteinExistence type="inferred from homology"/>
<dbReference type="Gene3D" id="3.40.640.10">
    <property type="entry name" value="Type I PLP-dependent aspartate aminotransferase-like (Major domain)"/>
    <property type="match status" value="1"/>
</dbReference>
<keyword evidence="5 7" id="KW-0456">Lyase</keyword>
<dbReference type="PANTHER" id="PTHR45677:SF12">
    <property type="entry name" value="BLACK, ISOFORM A"/>
    <property type="match status" value="1"/>
</dbReference>
<dbReference type="EMBL" id="QCYY01003145">
    <property type="protein sequence ID" value="ROT65088.1"/>
    <property type="molecule type" value="Genomic_DNA"/>
</dbReference>
<dbReference type="InterPro" id="IPR002129">
    <property type="entry name" value="PyrdxlP-dep_de-COase"/>
</dbReference>
<evidence type="ECO:0000256" key="4">
    <source>
        <dbReference type="ARBA" id="ARBA00022898"/>
    </source>
</evidence>
<evidence type="ECO:0000313" key="9">
    <source>
        <dbReference type="EMBL" id="ROT65088.1"/>
    </source>
</evidence>
<dbReference type="GO" id="GO:0030170">
    <property type="term" value="F:pyridoxal phosphate binding"/>
    <property type="evidence" value="ECO:0007669"/>
    <property type="project" value="InterPro"/>
</dbReference>
<comment type="caution">
    <text evidence="9">The sequence shown here is derived from an EMBL/GenBank/DDBJ whole genome shotgun (WGS) entry which is preliminary data.</text>
</comment>
<reference evidence="9 10" key="1">
    <citation type="submission" date="2018-04" db="EMBL/GenBank/DDBJ databases">
        <authorList>
            <person name="Zhang X."/>
            <person name="Yuan J."/>
            <person name="Li F."/>
            <person name="Xiang J."/>
        </authorList>
    </citation>
    <scope>NUCLEOTIDE SEQUENCE [LARGE SCALE GENOMIC DNA]</scope>
    <source>
        <tissue evidence="9">Muscle</tissue>
    </source>
</reference>
<dbReference type="PANTHER" id="PTHR45677">
    <property type="entry name" value="GLUTAMATE DECARBOXYLASE-RELATED"/>
    <property type="match status" value="1"/>
</dbReference>
<evidence type="ECO:0000313" key="10">
    <source>
        <dbReference type="Proteomes" id="UP000283509"/>
    </source>
</evidence>
<dbReference type="SUPFAM" id="SSF53383">
    <property type="entry name" value="PLP-dependent transferases"/>
    <property type="match status" value="1"/>
</dbReference>
<dbReference type="GO" id="GO:0016831">
    <property type="term" value="F:carboxy-lyase activity"/>
    <property type="evidence" value="ECO:0007669"/>
    <property type="project" value="UniProtKB-KW"/>
</dbReference>
<comment type="cofactor">
    <cofactor evidence="1 6 7">
        <name>pyridoxal 5'-phosphate</name>
        <dbReference type="ChEBI" id="CHEBI:597326"/>
    </cofactor>
</comment>
<dbReference type="GO" id="GO:0005737">
    <property type="term" value="C:cytoplasm"/>
    <property type="evidence" value="ECO:0007669"/>
    <property type="project" value="TreeGrafter"/>
</dbReference>
<evidence type="ECO:0000256" key="1">
    <source>
        <dbReference type="ARBA" id="ARBA00001933"/>
    </source>
</evidence>
<dbReference type="InterPro" id="IPR015421">
    <property type="entry name" value="PyrdxlP-dep_Trfase_major"/>
</dbReference>
<dbReference type="GO" id="GO:0019752">
    <property type="term" value="P:carboxylic acid metabolic process"/>
    <property type="evidence" value="ECO:0007669"/>
    <property type="project" value="InterPro"/>
</dbReference>
<dbReference type="InterPro" id="IPR015424">
    <property type="entry name" value="PyrdxlP-dep_Trfase"/>
</dbReference>
<dbReference type="Proteomes" id="UP000283509">
    <property type="component" value="Unassembled WGS sequence"/>
</dbReference>
<reference evidence="9 10" key="2">
    <citation type="submission" date="2019-01" db="EMBL/GenBank/DDBJ databases">
        <title>The decoding of complex shrimp genome reveals the adaptation for benthos swimmer, frequently molting mechanism and breeding impact on genome.</title>
        <authorList>
            <person name="Sun Y."/>
            <person name="Gao Y."/>
            <person name="Yu Y."/>
        </authorList>
    </citation>
    <scope>NUCLEOTIDE SEQUENCE [LARGE SCALE GENOMIC DNA]</scope>
    <source>
        <tissue evidence="9">Muscle</tissue>
    </source>
</reference>
<evidence type="ECO:0000256" key="2">
    <source>
        <dbReference type="ARBA" id="ARBA00009533"/>
    </source>
</evidence>